<dbReference type="EMBL" id="SRYA01000049">
    <property type="protein sequence ID" value="TGY91953.1"/>
    <property type="molecule type" value="Genomic_DNA"/>
</dbReference>
<comment type="caution">
    <text evidence="1">The sequence shown here is derived from an EMBL/GenBank/DDBJ whole genome shotgun (WGS) entry which is preliminary data.</text>
</comment>
<sequence length="60" mass="6799">MGNDLRKIILYGSYARGDYCEESDVDIMILSALSENENDAVADRIYDNVQMALKLELALR</sequence>
<evidence type="ECO:0000313" key="1">
    <source>
        <dbReference type="EMBL" id="TGY91953.1"/>
    </source>
</evidence>
<dbReference type="Proteomes" id="UP000304953">
    <property type="component" value="Unassembled WGS sequence"/>
</dbReference>
<name>A0AC61RSF5_9FIRM</name>
<gene>
    <name evidence="1" type="ORF">E5329_19725</name>
</gene>
<protein>
    <submittedName>
        <fullName evidence="1">Nucleotidyltransferase domain-containing protein</fullName>
    </submittedName>
</protein>
<evidence type="ECO:0000313" key="2">
    <source>
        <dbReference type="Proteomes" id="UP000304953"/>
    </source>
</evidence>
<keyword evidence="2" id="KW-1185">Reference proteome</keyword>
<proteinExistence type="predicted"/>
<accession>A0AC61RSF5</accession>
<organism evidence="1 2">
    <name type="scientific">Petralouisia muris</name>
    <dbReference type="NCBI Taxonomy" id="3032872"/>
    <lineage>
        <taxon>Bacteria</taxon>
        <taxon>Bacillati</taxon>
        <taxon>Bacillota</taxon>
        <taxon>Clostridia</taxon>
        <taxon>Lachnospirales</taxon>
        <taxon>Lachnospiraceae</taxon>
        <taxon>Petralouisia</taxon>
    </lineage>
</organism>
<reference evidence="1" key="1">
    <citation type="submission" date="2019-04" db="EMBL/GenBank/DDBJ databases">
        <title>Microbes associate with the intestines of laboratory mice.</title>
        <authorList>
            <person name="Navarre W."/>
            <person name="Wong E."/>
            <person name="Huang K."/>
            <person name="Tropini C."/>
            <person name="Ng K."/>
            <person name="Yu B."/>
        </authorList>
    </citation>
    <scope>NUCLEOTIDE SEQUENCE</scope>
    <source>
        <strain evidence="1">NM01_1-7b</strain>
    </source>
</reference>